<dbReference type="Gene3D" id="3.40.50.410">
    <property type="entry name" value="von Willebrand factor, type A domain"/>
    <property type="match status" value="1"/>
</dbReference>
<evidence type="ECO:0000313" key="6">
    <source>
        <dbReference type="Proteomes" id="UP000326924"/>
    </source>
</evidence>
<dbReference type="AlphaFoldDB" id="A0A5J5EY35"/>
<dbReference type="InParanoid" id="A0A5J5EY35"/>
<feature type="domain" description="VWFA" evidence="4">
    <location>
        <begin position="525"/>
        <end position="698"/>
    </location>
</feature>
<evidence type="ECO:0000259" key="4">
    <source>
        <dbReference type="PROSITE" id="PS50234"/>
    </source>
</evidence>
<dbReference type="Gene3D" id="3.30.40.10">
    <property type="entry name" value="Zinc/RING finger domain, C3HC4 (zinc finger)"/>
    <property type="match status" value="1"/>
</dbReference>
<dbReference type="EMBL" id="VXIS01000080">
    <property type="protein sequence ID" value="KAA8907329.1"/>
    <property type="molecule type" value="Genomic_DNA"/>
</dbReference>
<feature type="region of interest" description="Disordered" evidence="2">
    <location>
        <begin position="899"/>
        <end position="929"/>
    </location>
</feature>
<dbReference type="SUPFAM" id="SSF53300">
    <property type="entry name" value="vWA-like"/>
    <property type="match status" value="1"/>
</dbReference>
<dbReference type="GO" id="GO:0008270">
    <property type="term" value="F:zinc ion binding"/>
    <property type="evidence" value="ECO:0007669"/>
    <property type="project" value="UniProtKB-KW"/>
</dbReference>
<dbReference type="Pfam" id="PF15411">
    <property type="entry name" value="PH_10"/>
    <property type="match status" value="1"/>
</dbReference>
<feature type="compositionally biased region" description="Polar residues" evidence="2">
    <location>
        <begin position="499"/>
        <end position="512"/>
    </location>
</feature>
<organism evidence="5 6">
    <name type="scientific">Sphaerosporella brunnea</name>
    <dbReference type="NCBI Taxonomy" id="1250544"/>
    <lineage>
        <taxon>Eukaryota</taxon>
        <taxon>Fungi</taxon>
        <taxon>Dikarya</taxon>
        <taxon>Ascomycota</taxon>
        <taxon>Pezizomycotina</taxon>
        <taxon>Pezizomycetes</taxon>
        <taxon>Pezizales</taxon>
        <taxon>Pyronemataceae</taxon>
        <taxon>Sphaerosporella</taxon>
    </lineage>
</organism>
<evidence type="ECO:0000259" key="3">
    <source>
        <dbReference type="PROSITE" id="PS50089"/>
    </source>
</evidence>
<protein>
    <submittedName>
        <fullName evidence="5">Pleckstrin homology domain-containing protein</fullName>
    </submittedName>
</protein>
<reference evidence="5 6" key="1">
    <citation type="submission" date="2019-09" db="EMBL/GenBank/DDBJ databases">
        <title>Draft genome of the ectomycorrhizal ascomycete Sphaerosporella brunnea.</title>
        <authorList>
            <consortium name="DOE Joint Genome Institute"/>
            <person name="Benucci G.M."/>
            <person name="Marozzi G."/>
            <person name="Antonielli L."/>
            <person name="Sanchez S."/>
            <person name="Marco P."/>
            <person name="Wang X."/>
            <person name="Falini L.B."/>
            <person name="Barry K."/>
            <person name="Haridas S."/>
            <person name="Lipzen A."/>
            <person name="Labutti K."/>
            <person name="Grigoriev I.V."/>
            <person name="Murat C."/>
            <person name="Martin F."/>
            <person name="Albertini E."/>
            <person name="Donnini D."/>
            <person name="Bonito G."/>
        </authorList>
    </citation>
    <scope>NUCLEOTIDE SEQUENCE [LARGE SCALE GENOMIC DNA]</scope>
    <source>
        <strain evidence="5 6">Sb_GMNB300</strain>
    </source>
</reference>
<proteinExistence type="predicted"/>
<gene>
    <name evidence="5" type="ORF">FN846DRAFT_777928</name>
</gene>
<dbReference type="InterPro" id="IPR036465">
    <property type="entry name" value="vWFA_dom_sf"/>
</dbReference>
<keyword evidence="6" id="KW-1185">Reference proteome</keyword>
<evidence type="ECO:0000256" key="1">
    <source>
        <dbReference type="PROSITE-ProRule" id="PRU00175"/>
    </source>
</evidence>
<dbReference type="Pfam" id="PF13768">
    <property type="entry name" value="VWA_3"/>
    <property type="match status" value="1"/>
</dbReference>
<sequence>MAGILDMDRSRNRRDRTFVGSQCAVCEEPLEHTLRGERVLQFSCGHVSHEACFYEYIKEVDAQYCPECNSPLGLDSSRGGNVLDLEKLSSIVRSVSVAENSGREMPRERDRGDKETISTAQYDPYGNRTRSRQGSRTSSLNREGRTGSRSEMVEPAMRHENGHWRNNSNVSGGDYVDPPPPPSAPPPVIRRHEYDYMDNELSSRNSVSNPIPPPALTVKSEFPTLSRSKVQQSLTCLVTLEVVGGKWQNYADDLPAVPSAPTPNLYDQQYPSPSSPTGRSSQYSFERAEAPSARSRERELEHEREQQELLASITEELRNRVENWHGLDFNRFGKLRLHGTIKVGKDCQTWQELECYLFSEMLICVKEKKMSSNQQFANGGAKKKTGKCTLKGSILIKKHLKKVNVSGGPDEHILTLNLSVAELPQFHLSFLSQSQLEHWQRALLELNSDPPPLLRTPTYEDKQAANSDVEDDDYRTMKTTRRVSSVNSNYSGTHGGSRSVVTSATEYSTSSRGGRVPRSMHIPLDIVIVIPVSSSMQGLKINLLRDCLRFVVHSLGDKDRLGLVTFGSSGGGVPLTGLTTKSWGGWQKVIGSIRPVGQKSLRADVVEGANVAMDLLMQRKSSNPIASILLISDSSTLETEAVDFVVSRAEAAKITIHSFGLGLTHKPDTMIELSTRTKGLFTYVKDWMMLRECVAGCVGSLQSLSHKNAKLKLKLPEGSPARFVKISGALHVSKRASGREAEVSLGDLRFGDKKDVLVQLVIAPDSSQAEQAPQDAWESIVSGLEALGGSMDQDDQRTMSVEEIPIIQADLTYGDIQRDGTLSQSRPHLLTITMLPASNRKGSGQLGSPPIPPHPMVVQRRMELLTSDMLSRALTLVSRNQHERAQALLKETRTILRGLGKGGLPPLPAPPSPSMQASENGDPQSQQLTVPTPALENNFIPAAGIDASTSSALDAELESALEWINHPAVFSRDSRKAVLQAIGVISSQRGITFRTACESLYAERISGVNRLSQAAREWREMEESLAEED</sequence>
<feature type="compositionally biased region" description="Basic and acidic residues" evidence="2">
    <location>
        <begin position="142"/>
        <end position="163"/>
    </location>
</feature>
<feature type="compositionally biased region" description="Polar residues" evidence="2">
    <location>
        <begin position="265"/>
        <end position="283"/>
    </location>
</feature>
<keyword evidence="1" id="KW-0479">Metal-binding</keyword>
<dbReference type="InterPro" id="IPR011993">
    <property type="entry name" value="PH-like_dom_sf"/>
</dbReference>
<feature type="region of interest" description="Disordered" evidence="2">
    <location>
        <begin position="254"/>
        <end position="305"/>
    </location>
</feature>
<dbReference type="InterPro" id="IPR013083">
    <property type="entry name" value="Znf_RING/FYVE/PHD"/>
</dbReference>
<dbReference type="SUPFAM" id="SSF57850">
    <property type="entry name" value="RING/U-box"/>
    <property type="match status" value="1"/>
</dbReference>
<dbReference type="PANTHER" id="PTHR10579:SF43">
    <property type="entry name" value="ZINC FINGER (C3HC4-TYPE RING FINGER) FAMILY PROTEIN"/>
    <property type="match status" value="1"/>
</dbReference>
<feature type="compositionally biased region" description="Basic and acidic residues" evidence="2">
    <location>
        <begin position="101"/>
        <end position="116"/>
    </location>
</feature>
<dbReference type="InterPro" id="IPR051266">
    <property type="entry name" value="CLCR"/>
</dbReference>
<keyword evidence="1" id="KW-0863">Zinc-finger</keyword>
<feature type="region of interest" description="Disordered" evidence="2">
    <location>
        <begin position="486"/>
        <end position="514"/>
    </location>
</feature>
<dbReference type="PANTHER" id="PTHR10579">
    <property type="entry name" value="CALCIUM-ACTIVATED CHLORIDE CHANNEL REGULATOR"/>
    <property type="match status" value="1"/>
</dbReference>
<dbReference type="InterPro" id="IPR002035">
    <property type="entry name" value="VWF_A"/>
</dbReference>
<feature type="region of interest" description="Disordered" evidence="2">
    <location>
        <begin position="97"/>
        <end position="184"/>
    </location>
</feature>
<name>A0A5J5EY35_9PEZI</name>
<feature type="compositionally biased region" description="Polar residues" evidence="2">
    <location>
        <begin position="914"/>
        <end position="929"/>
    </location>
</feature>
<dbReference type="InterPro" id="IPR001841">
    <property type="entry name" value="Znf_RING"/>
</dbReference>
<evidence type="ECO:0000256" key="2">
    <source>
        <dbReference type="SAM" id="MobiDB-lite"/>
    </source>
</evidence>
<dbReference type="SMART" id="SM00184">
    <property type="entry name" value="RING"/>
    <property type="match status" value="1"/>
</dbReference>
<dbReference type="Proteomes" id="UP000326924">
    <property type="component" value="Unassembled WGS sequence"/>
</dbReference>
<evidence type="ECO:0000313" key="5">
    <source>
        <dbReference type="EMBL" id="KAA8907329.1"/>
    </source>
</evidence>
<comment type="caution">
    <text evidence="5">The sequence shown here is derived from an EMBL/GenBank/DDBJ whole genome shotgun (WGS) entry which is preliminary data.</text>
</comment>
<keyword evidence="1" id="KW-0862">Zinc</keyword>
<dbReference type="Gene3D" id="2.30.29.30">
    <property type="entry name" value="Pleckstrin-homology domain (PH domain)/Phosphotyrosine-binding domain (PTB)"/>
    <property type="match status" value="1"/>
</dbReference>
<accession>A0A5J5EY35</accession>
<dbReference type="OrthoDB" id="299997at2759"/>
<feature type="domain" description="RING-type" evidence="3">
    <location>
        <begin position="23"/>
        <end position="69"/>
    </location>
</feature>
<dbReference type="SUPFAM" id="SSF50729">
    <property type="entry name" value="PH domain-like"/>
    <property type="match status" value="1"/>
</dbReference>
<feature type="compositionally biased region" description="Basic and acidic residues" evidence="2">
    <location>
        <begin position="286"/>
        <end position="305"/>
    </location>
</feature>
<dbReference type="PROSITE" id="PS50234">
    <property type="entry name" value="VWFA"/>
    <property type="match status" value="1"/>
</dbReference>
<dbReference type="PROSITE" id="PS50089">
    <property type="entry name" value="ZF_RING_2"/>
    <property type="match status" value="1"/>
</dbReference>